<dbReference type="SMART" id="SM00179">
    <property type="entry name" value="EGF_CA"/>
    <property type="match status" value="1"/>
</dbReference>
<dbReference type="GO" id="GO:0008013">
    <property type="term" value="F:beta-catenin binding"/>
    <property type="evidence" value="ECO:0007669"/>
    <property type="project" value="TreeGrafter"/>
</dbReference>
<dbReference type="InterPro" id="IPR001881">
    <property type="entry name" value="EGF-like_Ca-bd_dom"/>
</dbReference>
<reference evidence="18" key="1">
    <citation type="submission" date="2021-02" db="EMBL/GenBank/DDBJ databases">
        <authorList>
            <person name="Steward A R."/>
        </authorList>
    </citation>
    <scope>NUCLEOTIDE SEQUENCE</scope>
</reference>
<organism evidence="18 19">
    <name type="scientific">Pieris macdunnoughi</name>
    <dbReference type="NCBI Taxonomy" id="345717"/>
    <lineage>
        <taxon>Eukaryota</taxon>
        <taxon>Metazoa</taxon>
        <taxon>Ecdysozoa</taxon>
        <taxon>Arthropoda</taxon>
        <taxon>Hexapoda</taxon>
        <taxon>Insecta</taxon>
        <taxon>Pterygota</taxon>
        <taxon>Neoptera</taxon>
        <taxon>Endopterygota</taxon>
        <taxon>Lepidoptera</taxon>
        <taxon>Glossata</taxon>
        <taxon>Ditrysia</taxon>
        <taxon>Papilionoidea</taxon>
        <taxon>Pieridae</taxon>
        <taxon>Pierinae</taxon>
        <taxon>Pieris</taxon>
    </lineage>
</organism>
<dbReference type="AlphaFoldDB" id="A0A821M300"/>
<evidence type="ECO:0000256" key="8">
    <source>
        <dbReference type="ARBA" id="ARBA00022837"/>
    </source>
</evidence>
<evidence type="ECO:0000256" key="10">
    <source>
        <dbReference type="ARBA" id="ARBA00022989"/>
    </source>
</evidence>
<comment type="caution">
    <text evidence="14">Lacks conserved residue(s) required for the propagation of feature annotation.</text>
</comment>
<dbReference type="Pfam" id="PF00008">
    <property type="entry name" value="EGF"/>
    <property type="match status" value="1"/>
</dbReference>
<dbReference type="GO" id="GO:0045296">
    <property type="term" value="F:cadherin binding"/>
    <property type="evidence" value="ECO:0007669"/>
    <property type="project" value="TreeGrafter"/>
</dbReference>
<dbReference type="GO" id="GO:0016342">
    <property type="term" value="C:catenin complex"/>
    <property type="evidence" value="ECO:0007669"/>
    <property type="project" value="TreeGrafter"/>
</dbReference>
<comment type="caution">
    <text evidence="18">The sequence shown here is derived from an EMBL/GenBank/DDBJ whole genome shotgun (WGS) entry which is preliminary data.</text>
</comment>
<dbReference type="GO" id="GO:0005509">
    <property type="term" value="F:calcium ion binding"/>
    <property type="evidence" value="ECO:0007669"/>
    <property type="project" value="InterPro"/>
</dbReference>
<name>A0A821M300_9NEOP</name>
<evidence type="ECO:0000313" key="18">
    <source>
        <dbReference type="EMBL" id="CAF4759611.1"/>
    </source>
</evidence>
<evidence type="ECO:0000313" key="19">
    <source>
        <dbReference type="Proteomes" id="UP000663880"/>
    </source>
</evidence>
<keyword evidence="13" id="KW-0325">Glycoprotein</keyword>
<evidence type="ECO:0000256" key="14">
    <source>
        <dbReference type="PROSITE-ProRule" id="PRU00076"/>
    </source>
</evidence>
<feature type="transmembrane region" description="Helical" evidence="16">
    <location>
        <begin position="95"/>
        <end position="116"/>
    </location>
</feature>
<dbReference type="PROSITE" id="PS50026">
    <property type="entry name" value="EGF_3"/>
    <property type="match status" value="1"/>
</dbReference>
<evidence type="ECO:0000256" key="7">
    <source>
        <dbReference type="ARBA" id="ARBA00022737"/>
    </source>
</evidence>
<protein>
    <recommendedName>
        <fullName evidence="17">EGF-like domain-containing protein</fullName>
    </recommendedName>
</protein>
<sequence length="283" mass="30605">MYVVVHVVKGSVRVRSDANGKVKRTVSRCPDGSTRAGGTCVNVNECLANPCLNGGECVDREPARRYDCICAFGYAGHDCELELLASGIIMPSRDFIIAIIVCLFLLLVLVLVFVVYNRRREAHIKYPGPDDDVRENIINYDDEGGGEDDMTAFDITPLQIPIGGPLPDHVPTKLPYPLMSVGLGVGPMGVSVAPPLGVSLPGETNVGMFIEDHKRRADSDPNAPPFDDLRNYAYEGGGSTAGSLSSLASGTDDENHEYGYITAWGPRFDKLADLYGPELDEQL</sequence>
<keyword evidence="8" id="KW-0106">Calcium</keyword>
<dbReference type="GO" id="GO:0009887">
    <property type="term" value="P:animal organ morphogenesis"/>
    <property type="evidence" value="ECO:0007669"/>
    <property type="project" value="UniProtKB-ARBA"/>
</dbReference>
<accession>A0A821M300</accession>
<keyword evidence="4 16" id="KW-0812">Transmembrane</keyword>
<feature type="domain" description="EGF-like" evidence="17">
    <location>
        <begin position="42"/>
        <end position="80"/>
    </location>
</feature>
<gene>
    <name evidence="18" type="ORF">PMACD_LOCUS1225</name>
</gene>
<dbReference type="SUPFAM" id="SSF57196">
    <property type="entry name" value="EGF/Laminin"/>
    <property type="match status" value="1"/>
</dbReference>
<feature type="disulfide bond" evidence="14">
    <location>
        <begin position="70"/>
        <end position="79"/>
    </location>
</feature>
<dbReference type="InterPro" id="IPR000233">
    <property type="entry name" value="Cadherin_Y-type_LIR"/>
</dbReference>
<evidence type="ECO:0000256" key="2">
    <source>
        <dbReference type="ARBA" id="ARBA00022475"/>
    </source>
</evidence>
<evidence type="ECO:0000256" key="4">
    <source>
        <dbReference type="ARBA" id="ARBA00022692"/>
    </source>
</evidence>
<dbReference type="GO" id="GO:0016477">
    <property type="term" value="P:cell migration"/>
    <property type="evidence" value="ECO:0007669"/>
    <property type="project" value="TreeGrafter"/>
</dbReference>
<keyword evidence="7" id="KW-0677">Repeat</keyword>
<dbReference type="FunFam" id="2.10.25.10:FF:000391">
    <property type="entry name" value="Weary, isoform C"/>
    <property type="match status" value="1"/>
</dbReference>
<keyword evidence="11 16" id="KW-0472">Membrane</keyword>
<comment type="function">
    <text evidence="15">Cadherins are calcium-dependent cell adhesion proteins.</text>
</comment>
<dbReference type="Proteomes" id="UP000663880">
    <property type="component" value="Unassembled WGS sequence"/>
</dbReference>
<evidence type="ECO:0000256" key="13">
    <source>
        <dbReference type="ARBA" id="ARBA00023180"/>
    </source>
</evidence>
<keyword evidence="12 14" id="KW-1015">Disulfide bond</keyword>
<keyword evidence="9" id="KW-0130">Cell adhesion</keyword>
<keyword evidence="5" id="KW-0479">Metal-binding</keyword>
<keyword evidence="10 16" id="KW-1133">Transmembrane helix</keyword>
<keyword evidence="3 14" id="KW-0245">EGF-like domain</keyword>
<dbReference type="InterPro" id="IPR039808">
    <property type="entry name" value="Cadherin"/>
</dbReference>
<evidence type="ECO:0000256" key="16">
    <source>
        <dbReference type="SAM" id="Phobius"/>
    </source>
</evidence>
<dbReference type="GO" id="GO:0007154">
    <property type="term" value="P:cell communication"/>
    <property type="evidence" value="ECO:0007669"/>
    <property type="project" value="UniProtKB-ARBA"/>
</dbReference>
<proteinExistence type="predicted"/>
<keyword evidence="2" id="KW-1003">Cell membrane</keyword>
<evidence type="ECO:0000256" key="12">
    <source>
        <dbReference type="ARBA" id="ARBA00023157"/>
    </source>
</evidence>
<evidence type="ECO:0000256" key="3">
    <source>
        <dbReference type="ARBA" id="ARBA00022536"/>
    </source>
</evidence>
<dbReference type="GO" id="GO:0023052">
    <property type="term" value="P:signaling"/>
    <property type="evidence" value="ECO:0007669"/>
    <property type="project" value="UniProtKB-ARBA"/>
</dbReference>
<evidence type="ECO:0000256" key="11">
    <source>
        <dbReference type="ARBA" id="ARBA00023136"/>
    </source>
</evidence>
<evidence type="ECO:0000256" key="9">
    <source>
        <dbReference type="ARBA" id="ARBA00022889"/>
    </source>
</evidence>
<dbReference type="PROSITE" id="PS01186">
    <property type="entry name" value="EGF_2"/>
    <property type="match status" value="1"/>
</dbReference>
<dbReference type="GO" id="GO:0031175">
    <property type="term" value="P:neuron projection development"/>
    <property type="evidence" value="ECO:0007669"/>
    <property type="project" value="TreeGrafter"/>
</dbReference>
<evidence type="ECO:0000256" key="1">
    <source>
        <dbReference type="ARBA" id="ARBA00004251"/>
    </source>
</evidence>
<dbReference type="FunFam" id="4.10.900.10:FF:000001">
    <property type="entry name" value="Cadherin 2"/>
    <property type="match status" value="1"/>
</dbReference>
<dbReference type="PROSITE" id="PS00022">
    <property type="entry name" value="EGF_1"/>
    <property type="match status" value="1"/>
</dbReference>
<evidence type="ECO:0000259" key="17">
    <source>
        <dbReference type="PROSITE" id="PS50026"/>
    </source>
</evidence>
<evidence type="ECO:0000256" key="6">
    <source>
        <dbReference type="ARBA" id="ARBA00022729"/>
    </source>
</evidence>
<evidence type="ECO:0000256" key="15">
    <source>
        <dbReference type="RuleBase" id="RU004357"/>
    </source>
</evidence>
<dbReference type="CDD" id="cd00054">
    <property type="entry name" value="EGF_CA"/>
    <property type="match status" value="1"/>
</dbReference>
<dbReference type="InterPro" id="IPR027397">
    <property type="entry name" value="Catenin-bd_sf"/>
</dbReference>
<dbReference type="Pfam" id="PF01049">
    <property type="entry name" value="CADH_Y-type_LIR"/>
    <property type="match status" value="1"/>
</dbReference>
<dbReference type="PANTHER" id="PTHR24027">
    <property type="entry name" value="CADHERIN-23"/>
    <property type="match status" value="1"/>
</dbReference>
<keyword evidence="6" id="KW-0732">Signal</keyword>
<keyword evidence="19" id="KW-1185">Reference proteome</keyword>
<comment type="subcellular location">
    <subcellularLocation>
        <location evidence="1">Cell membrane</location>
        <topology evidence="1">Single-pass type I membrane protein</topology>
    </subcellularLocation>
</comment>
<dbReference type="InterPro" id="IPR000742">
    <property type="entry name" value="EGF"/>
</dbReference>
<dbReference type="SMART" id="SM00181">
    <property type="entry name" value="EGF"/>
    <property type="match status" value="1"/>
</dbReference>
<dbReference type="PANTHER" id="PTHR24027:SF438">
    <property type="entry name" value="CADHERIN 23"/>
    <property type="match status" value="1"/>
</dbReference>
<dbReference type="GO" id="GO:0007156">
    <property type="term" value="P:homophilic cell adhesion via plasma membrane adhesion molecules"/>
    <property type="evidence" value="ECO:0007669"/>
    <property type="project" value="InterPro"/>
</dbReference>
<feature type="disulfide bond" evidence="14">
    <location>
        <begin position="51"/>
        <end position="68"/>
    </location>
</feature>
<dbReference type="OrthoDB" id="6079678at2759"/>
<evidence type="ECO:0000256" key="5">
    <source>
        <dbReference type="ARBA" id="ARBA00022723"/>
    </source>
</evidence>
<dbReference type="PRINTS" id="PR00010">
    <property type="entry name" value="EGFBLOOD"/>
</dbReference>
<dbReference type="EMBL" id="CAJOBZ010000002">
    <property type="protein sequence ID" value="CAF4759611.1"/>
    <property type="molecule type" value="Genomic_DNA"/>
</dbReference>
<dbReference type="Gene3D" id="4.10.900.10">
    <property type="entry name" value="TCF3-CBD (Catenin binding domain)"/>
    <property type="match status" value="1"/>
</dbReference>
<dbReference type="Gene3D" id="2.10.25.10">
    <property type="entry name" value="Laminin"/>
    <property type="match status" value="1"/>
</dbReference>